<protein>
    <submittedName>
        <fullName evidence="1">Uncharacterized protein</fullName>
    </submittedName>
</protein>
<reference evidence="1" key="1">
    <citation type="journal article" date="2015" name="Nature">
        <title>Complex archaea that bridge the gap between prokaryotes and eukaryotes.</title>
        <authorList>
            <person name="Spang A."/>
            <person name="Saw J.H."/>
            <person name="Jorgensen S.L."/>
            <person name="Zaremba-Niedzwiedzka K."/>
            <person name="Martijn J."/>
            <person name="Lind A.E."/>
            <person name="van Eijk R."/>
            <person name="Schleper C."/>
            <person name="Guy L."/>
            <person name="Ettema T.J."/>
        </authorList>
    </citation>
    <scope>NUCLEOTIDE SEQUENCE</scope>
</reference>
<name>A0A0F9PPJ2_9ZZZZ</name>
<gene>
    <name evidence="1" type="ORF">LCGC14_1191640</name>
</gene>
<accession>A0A0F9PPJ2</accession>
<proteinExistence type="predicted"/>
<evidence type="ECO:0000313" key="1">
    <source>
        <dbReference type="EMBL" id="KKM95102.1"/>
    </source>
</evidence>
<comment type="caution">
    <text evidence="1">The sequence shown here is derived from an EMBL/GenBank/DDBJ whole genome shotgun (WGS) entry which is preliminary data.</text>
</comment>
<organism evidence="1">
    <name type="scientific">marine sediment metagenome</name>
    <dbReference type="NCBI Taxonomy" id="412755"/>
    <lineage>
        <taxon>unclassified sequences</taxon>
        <taxon>metagenomes</taxon>
        <taxon>ecological metagenomes</taxon>
    </lineage>
</organism>
<sequence>MTELHRVYFMIKLQTMAAYNSTYDLDLSQFRANDTDTVNFDGAPFIQYNGAKFFYRFYIPSVLRPSSFEAHYMKHPYLSVCSPVINFLYLNPGASINDIKQFAKIVNSKAVNRMTSKQMDELIEDVLYIRESDQIEEMAPPNLRRNFVLNPGLSESKKIKFRNQCIGVVRSAATLSELEELLGKWRKEWGKPTNQNIANRSDFEFKTVEKYSPQLKEAKKKALRVFTTPKPNITLESLRQAMLGHDLKNGLPTYKDLTDATGKSLDTVKKYGKYLKPIKAHLKKKLKNSQKEFDFFAPFDGTLEDITKEIQVKEPVFRDTIDVRLLTERPTVSYNKCYREQMSKIEELKLKAA</sequence>
<dbReference type="AlphaFoldDB" id="A0A0F9PPJ2"/>
<dbReference type="EMBL" id="LAZR01006053">
    <property type="protein sequence ID" value="KKM95102.1"/>
    <property type="molecule type" value="Genomic_DNA"/>
</dbReference>